<dbReference type="Gene3D" id="1.10.510.10">
    <property type="entry name" value="Transferase(Phosphotransferase) domain 1"/>
    <property type="match status" value="1"/>
</dbReference>
<keyword evidence="15" id="KW-1185">Reference proteome</keyword>
<dbReference type="InterPro" id="IPR001245">
    <property type="entry name" value="Ser-Thr/Tyr_kinase_cat_dom"/>
</dbReference>
<feature type="region of interest" description="Disordered" evidence="11">
    <location>
        <begin position="327"/>
        <end position="349"/>
    </location>
</feature>
<name>A0A507BZY3_9FUNG</name>
<evidence type="ECO:0000256" key="1">
    <source>
        <dbReference type="ARBA" id="ARBA00005843"/>
    </source>
</evidence>
<dbReference type="InterPro" id="IPR046349">
    <property type="entry name" value="C1-like_sf"/>
</dbReference>
<dbReference type="Pfam" id="PF00130">
    <property type="entry name" value="C1_1"/>
    <property type="match status" value="1"/>
</dbReference>
<dbReference type="SMART" id="SM00109">
    <property type="entry name" value="C1"/>
    <property type="match status" value="1"/>
</dbReference>
<dbReference type="Gene3D" id="3.30.200.20">
    <property type="entry name" value="Phosphorylase Kinase, domain 1"/>
    <property type="match status" value="1"/>
</dbReference>
<dbReference type="InterPro" id="IPR050940">
    <property type="entry name" value="Actin_reg-Ser/Thr_kinase"/>
</dbReference>
<evidence type="ECO:0000256" key="10">
    <source>
        <dbReference type="RuleBase" id="RU000304"/>
    </source>
</evidence>
<dbReference type="GO" id="GO:0046872">
    <property type="term" value="F:metal ion binding"/>
    <property type="evidence" value="ECO:0007669"/>
    <property type="project" value="UniProtKB-KW"/>
</dbReference>
<dbReference type="GeneID" id="42003800"/>
<dbReference type="PRINTS" id="PR00109">
    <property type="entry name" value="TYRKINASE"/>
</dbReference>
<evidence type="ECO:0000259" key="13">
    <source>
        <dbReference type="PROSITE" id="PS50081"/>
    </source>
</evidence>
<dbReference type="PROSITE" id="PS50081">
    <property type="entry name" value="ZF_DAG_PE_2"/>
    <property type="match status" value="1"/>
</dbReference>
<evidence type="ECO:0000256" key="4">
    <source>
        <dbReference type="ARBA" id="ARBA00022723"/>
    </source>
</evidence>
<keyword evidence="6" id="KW-0418">Kinase</keyword>
<keyword evidence="7" id="KW-0862">Zinc</keyword>
<keyword evidence="5 9" id="KW-0547">Nucleotide-binding</keyword>
<reference evidence="14 15" key="1">
    <citation type="journal article" date="2019" name="Sci. Rep.">
        <title>Comparative genomics of chytrid fungi reveal insights into the obligate biotrophic and pathogenic lifestyle of Synchytrium endobioticum.</title>
        <authorList>
            <person name="van de Vossenberg B.T.L.H."/>
            <person name="Warris S."/>
            <person name="Nguyen H.D.T."/>
            <person name="van Gent-Pelzer M.P.E."/>
            <person name="Joly D.L."/>
            <person name="van de Geest H.C."/>
            <person name="Bonants P.J.M."/>
            <person name="Smith D.S."/>
            <person name="Levesque C.A."/>
            <person name="van der Lee T.A.J."/>
        </authorList>
    </citation>
    <scope>NUCLEOTIDE SEQUENCE [LARGE SCALE GENOMIC DNA]</scope>
    <source>
        <strain evidence="14 15">JEL517</strain>
    </source>
</reference>
<evidence type="ECO:0000256" key="2">
    <source>
        <dbReference type="ARBA" id="ARBA00022527"/>
    </source>
</evidence>
<dbReference type="GO" id="GO:0005524">
    <property type="term" value="F:ATP binding"/>
    <property type="evidence" value="ECO:0007669"/>
    <property type="project" value="UniProtKB-UniRule"/>
</dbReference>
<keyword evidence="8 9" id="KW-0067">ATP-binding</keyword>
<dbReference type="EMBL" id="QEAO01000011">
    <property type="protein sequence ID" value="TPX34830.1"/>
    <property type="molecule type" value="Genomic_DNA"/>
</dbReference>
<dbReference type="PROSITE" id="PS00479">
    <property type="entry name" value="ZF_DAG_PE_1"/>
    <property type="match status" value="1"/>
</dbReference>
<dbReference type="Pfam" id="PF00069">
    <property type="entry name" value="Pkinase"/>
    <property type="match status" value="1"/>
</dbReference>
<protein>
    <recommendedName>
        <fullName evidence="16">Protein kinase domain-containing protein</fullName>
    </recommendedName>
</protein>
<dbReference type="CDD" id="cd13999">
    <property type="entry name" value="STKc_MAP3K-like"/>
    <property type="match status" value="1"/>
</dbReference>
<dbReference type="InterPro" id="IPR008271">
    <property type="entry name" value="Ser/Thr_kinase_AS"/>
</dbReference>
<dbReference type="SUPFAM" id="SSF56112">
    <property type="entry name" value="Protein kinase-like (PK-like)"/>
    <property type="match status" value="1"/>
</dbReference>
<feature type="compositionally biased region" description="Polar residues" evidence="11">
    <location>
        <begin position="337"/>
        <end position="347"/>
    </location>
</feature>
<evidence type="ECO:0000256" key="9">
    <source>
        <dbReference type="PROSITE-ProRule" id="PRU10141"/>
    </source>
</evidence>
<sequence length="475" mass="52539">MAEDLIDWSELSDFEEIGHGSFGQVFRADYLGTEVAVKEFLHIGQGFDFKKYMTREMTILKESRHPNVTIFMGVSQNGDKLYMVTEYVPGGDLKSYLEDTSKTWTWRQVISFATDVARALAYLHAHNIIHRDLKPTNLLLTENKRIKICDFGFARQTAKSKEDKRAMSYCGTDAYMAPEIVLGMEFSVEVDIFSYGIVLAELATRRIADPDHHIKRVIPGFGVDADEIRGAVPSDCPPDFLNLILECTEDDPEKRPQLKEVLKRLRAVEAELPAEDEIHLGMLSGSLLRSNTSGLALNKQFAASSGSLQSAVDSPLKSNLSNPSSVDDFNSIHLDRSPSQAQPTGLATGSIRRIGHTIPHRFTLLRTPTMVRCDLCRHRVGVMERHLVCDDCNSIFHKRCAITAPASCGLPVEVRESMKLLAPSVDALDLTSSPVSDKSSINGSSPSVRLEMTKGEGIGKVLASTSPSRDFTTSM</sequence>
<dbReference type="PROSITE" id="PS50011">
    <property type="entry name" value="PROTEIN_KINASE_DOM"/>
    <property type="match status" value="1"/>
</dbReference>
<evidence type="ECO:0000313" key="14">
    <source>
        <dbReference type="EMBL" id="TPX34830.1"/>
    </source>
</evidence>
<dbReference type="PROSITE" id="PS00107">
    <property type="entry name" value="PROTEIN_KINASE_ATP"/>
    <property type="match status" value="1"/>
</dbReference>
<dbReference type="STRING" id="1806994.A0A507BZY3"/>
<dbReference type="PROSITE" id="PS00108">
    <property type="entry name" value="PROTEIN_KINASE_ST"/>
    <property type="match status" value="1"/>
</dbReference>
<evidence type="ECO:0008006" key="16">
    <source>
        <dbReference type="Google" id="ProtNLM"/>
    </source>
</evidence>
<evidence type="ECO:0000256" key="8">
    <source>
        <dbReference type="ARBA" id="ARBA00022840"/>
    </source>
</evidence>
<gene>
    <name evidence="14" type="ORF">SmJEL517_g02575</name>
</gene>
<organism evidence="14 15">
    <name type="scientific">Synchytrium microbalum</name>
    <dbReference type="NCBI Taxonomy" id="1806994"/>
    <lineage>
        <taxon>Eukaryota</taxon>
        <taxon>Fungi</taxon>
        <taxon>Fungi incertae sedis</taxon>
        <taxon>Chytridiomycota</taxon>
        <taxon>Chytridiomycota incertae sedis</taxon>
        <taxon>Chytridiomycetes</taxon>
        <taxon>Synchytriales</taxon>
        <taxon>Synchytriaceae</taxon>
        <taxon>Synchytrium</taxon>
    </lineage>
</organism>
<evidence type="ECO:0000256" key="5">
    <source>
        <dbReference type="ARBA" id="ARBA00022741"/>
    </source>
</evidence>
<evidence type="ECO:0000256" key="11">
    <source>
        <dbReference type="SAM" id="MobiDB-lite"/>
    </source>
</evidence>
<dbReference type="CDD" id="cd20812">
    <property type="entry name" value="C1_KSR"/>
    <property type="match status" value="1"/>
</dbReference>
<comment type="similarity">
    <text evidence="1">Belongs to the protein kinase superfamily. TKL Ser/Thr protein kinase family.</text>
</comment>
<dbReference type="InterPro" id="IPR011009">
    <property type="entry name" value="Kinase-like_dom_sf"/>
</dbReference>
<evidence type="ECO:0000313" key="15">
    <source>
        <dbReference type="Proteomes" id="UP000319731"/>
    </source>
</evidence>
<dbReference type="SMART" id="SM00220">
    <property type="entry name" value="S_TKc"/>
    <property type="match status" value="1"/>
</dbReference>
<dbReference type="Gene3D" id="3.30.60.20">
    <property type="match status" value="1"/>
</dbReference>
<keyword evidence="2 10" id="KW-0723">Serine/threonine-protein kinase</keyword>
<dbReference type="InterPro" id="IPR017441">
    <property type="entry name" value="Protein_kinase_ATP_BS"/>
</dbReference>
<evidence type="ECO:0000256" key="3">
    <source>
        <dbReference type="ARBA" id="ARBA00022679"/>
    </source>
</evidence>
<accession>A0A507BZY3</accession>
<comment type="caution">
    <text evidence="14">The sequence shown here is derived from an EMBL/GenBank/DDBJ whole genome shotgun (WGS) entry which is preliminary data.</text>
</comment>
<dbReference type="OrthoDB" id="4062651at2759"/>
<proteinExistence type="inferred from homology"/>
<dbReference type="GO" id="GO:0004674">
    <property type="term" value="F:protein serine/threonine kinase activity"/>
    <property type="evidence" value="ECO:0007669"/>
    <property type="project" value="UniProtKB-KW"/>
</dbReference>
<feature type="domain" description="Phorbol-ester/DAG-type" evidence="13">
    <location>
        <begin position="359"/>
        <end position="408"/>
    </location>
</feature>
<dbReference type="InterPro" id="IPR002219">
    <property type="entry name" value="PKC_DAG/PE"/>
</dbReference>
<evidence type="ECO:0000256" key="7">
    <source>
        <dbReference type="ARBA" id="ARBA00022833"/>
    </source>
</evidence>
<keyword evidence="4" id="KW-0479">Metal-binding</keyword>
<dbReference type="PANTHER" id="PTHR46485:SF5">
    <property type="entry name" value="CENTER DIVIDER, ISOFORM A"/>
    <property type="match status" value="1"/>
</dbReference>
<evidence type="ECO:0000256" key="6">
    <source>
        <dbReference type="ARBA" id="ARBA00022777"/>
    </source>
</evidence>
<feature type="domain" description="Protein kinase" evidence="12">
    <location>
        <begin position="11"/>
        <end position="272"/>
    </location>
</feature>
<evidence type="ECO:0000259" key="12">
    <source>
        <dbReference type="PROSITE" id="PS50011"/>
    </source>
</evidence>
<dbReference type="PANTHER" id="PTHR46485">
    <property type="entry name" value="LIM DOMAIN KINASE 1"/>
    <property type="match status" value="1"/>
</dbReference>
<dbReference type="InterPro" id="IPR000719">
    <property type="entry name" value="Prot_kinase_dom"/>
</dbReference>
<dbReference type="AlphaFoldDB" id="A0A507BZY3"/>
<dbReference type="Proteomes" id="UP000319731">
    <property type="component" value="Unassembled WGS sequence"/>
</dbReference>
<feature type="binding site" evidence="9">
    <location>
        <position position="38"/>
    </location>
    <ligand>
        <name>ATP</name>
        <dbReference type="ChEBI" id="CHEBI:30616"/>
    </ligand>
</feature>
<dbReference type="RefSeq" id="XP_031025468.1">
    <property type="nucleotide sequence ID" value="XM_031168503.1"/>
</dbReference>
<dbReference type="SUPFAM" id="SSF57889">
    <property type="entry name" value="Cysteine-rich domain"/>
    <property type="match status" value="1"/>
</dbReference>
<keyword evidence="3" id="KW-0808">Transferase</keyword>